<accession>A0A8S0TZR7</accession>
<evidence type="ECO:0000256" key="2">
    <source>
        <dbReference type="ARBA" id="ARBA00022694"/>
    </source>
</evidence>
<evidence type="ECO:0000313" key="7">
    <source>
        <dbReference type="Proteomes" id="UP000594638"/>
    </source>
</evidence>
<keyword evidence="7" id="KW-1185">Reference proteome</keyword>
<dbReference type="InterPro" id="IPR001406">
    <property type="entry name" value="PsdUridine_synth_TruA"/>
</dbReference>
<dbReference type="Gramene" id="OE9A083172T2">
    <property type="protein sequence ID" value="OE9A083172C2"/>
    <property type="gene ID" value="OE9A083172"/>
</dbReference>
<evidence type="ECO:0000259" key="5">
    <source>
        <dbReference type="Pfam" id="PF01416"/>
    </source>
</evidence>
<gene>
    <name evidence="6" type="ORF">OLEA9_A083172</name>
</gene>
<dbReference type="PANTHER" id="PTHR11142:SF10">
    <property type="entry name" value="TRNA PSEUDOURIDINE SYNTHASE"/>
    <property type="match status" value="1"/>
</dbReference>
<evidence type="ECO:0000256" key="3">
    <source>
        <dbReference type="ARBA" id="ARBA00023235"/>
    </source>
</evidence>
<dbReference type="Proteomes" id="UP000594638">
    <property type="component" value="Unassembled WGS sequence"/>
</dbReference>
<dbReference type="Gene3D" id="3.30.70.660">
    <property type="entry name" value="Pseudouridine synthase I, catalytic domain, C-terminal subdomain"/>
    <property type="match status" value="1"/>
</dbReference>
<evidence type="ECO:0000313" key="6">
    <source>
        <dbReference type="EMBL" id="CAA3009275.1"/>
    </source>
</evidence>
<evidence type="ECO:0000256" key="4">
    <source>
        <dbReference type="RuleBase" id="RU003792"/>
    </source>
</evidence>
<dbReference type="AlphaFoldDB" id="A0A8S0TZR7"/>
<dbReference type="InterPro" id="IPR020097">
    <property type="entry name" value="PsdUridine_synth_TruA_a/b_dom"/>
</dbReference>
<sequence>MIKYPSNRMVGLNPSNPMGSPALKKKDYNPYNHTDACRHTRWTAKECYQFMSARPWQKVNDFYSYMVKGCISLSELFGKETYAIHDGTEIIEDCDKSQLASVTVGDRTGRWARVTFKIVLSYHGGSFDGWQKQPGLNTVQAWIEKSLGKFVDEKKAQLLKEKNLPIEGCVVVAGRTDKGVSALKQVCSFFTWRKDIKDQDVEESINGAAPGKIRVVSVSKVSREFHPNFSAKWRRYLYILPLNNETEGDHTSLYEKDIVDSAVCRHGRGDQSIDEASNGYAVDVDNKDDEETGNKSSRFLVSSVNHLLHQLEGKLLSYRMFARDTKASRNIGPPTECFVFHARAAEVLLPCAEKEGSPTKTMCIELVANRFLRRMVRVLVATAVREAAAGAEEDALLKLMDATCRRATAPPAPPDGLCLVDVGYSEFDKTTCLIP</sequence>
<dbReference type="OrthoDB" id="271910at2759"/>
<dbReference type="EMBL" id="CACTIH010007315">
    <property type="protein sequence ID" value="CAA3009275.1"/>
    <property type="molecule type" value="Genomic_DNA"/>
</dbReference>
<dbReference type="PANTHER" id="PTHR11142">
    <property type="entry name" value="PSEUDOURIDYLATE SYNTHASE"/>
    <property type="match status" value="1"/>
</dbReference>
<comment type="catalytic activity">
    <reaction evidence="4">
        <text>uridine(38/39/40) in tRNA = pseudouridine(38/39/40) in tRNA</text>
        <dbReference type="Rhea" id="RHEA:22376"/>
        <dbReference type="Rhea" id="RHEA-COMP:10085"/>
        <dbReference type="Rhea" id="RHEA-COMP:10087"/>
        <dbReference type="ChEBI" id="CHEBI:65314"/>
        <dbReference type="ChEBI" id="CHEBI:65315"/>
        <dbReference type="EC" id="5.4.99.12"/>
    </reaction>
</comment>
<feature type="domain" description="Pseudouridine synthase I TruA alpha/beta" evidence="5">
    <location>
        <begin position="359"/>
        <end position="425"/>
    </location>
</feature>
<reference evidence="6 7" key="1">
    <citation type="submission" date="2019-12" db="EMBL/GenBank/DDBJ databases">
        <authorList>
            <person name="Alioto T."/>
            <person name="Alioto T."/>
            <person name="Gomez Garrido J."/>
        </authorList>
    </citation>
    <scope>NUCLEOTIDE SEQUENCE [LARGE SCALE GENOMIC DNA]</scope>
</reference>
<dbReference type="Gene3D" id="3.30.70.580">
    <property type="entry name" value="Pseudouridine synthase I, catalytic domain, N-terminal subdomain"/>
    <property type="match status" value="1"/>
</dbReference>
<dbReference type="Pfam" id="PF01416">
    <property type="entry name" value="PseudoU_synth_1"/>
    <property type="match status" value="1"/>
</dbReference>
<comment type="similarity">
    <text evidence="1 4">Belongs to the tRNA pseudouridine synthase TruA family.</text>
</comment>
<protein>
    <recommendedName>
        <fullName evidence="4">tRNA pseudouridine synthase</fullName>
        <ecNumber evidence="4">5.4.99.12</ecNumber>
    </recommendedName>
</protein>
<proteinExistence type="inferred from homology"/>
<keyword evidence="3 4" id="KW-0413">Isomerase</keyword>
<dbReference type="InterPro" id="IPR020095">
    <property type="entry name" value="PsdUridine_synth_TruA_C"/>
</dbReference>
<comment type="caution">
    <text evidence="6">The sequence shown here is derived from an EMBL/GenBank/DDBJ whole genome shotgun (WGS) entry which is preliminary data.</text>
</comment>
<evidence type="ECO:0000256" key="1">
    <source>
        <dbReference type="ARBA" id="ARBA00009375"/>
    </source>
</evidence>
<dbReference type="SUPFAM" id="SSF55120">
    <property type="entry name" value="Pseudouridine synthase"/>
    <property type="match status" value="1"/>
</dbReference>
<organism evidence="6 7">
    <name type="scientific">Olea europaea subsp. europaea</name>
    <dbReference type="NCBI Taxonomy" id="158383"/>
    <lineage>
        <taxon>Eukaryota</taxon>
        <taxon>Viridiplantae</taxon>
        <taxon>Streptophyta</taxon>
        <taxon>Embryophyta</taxon>
        <taxon>Tracheophyta</taxon>
        <taxon>Spermatophyta</taxon>
        <taxon>Magnoliopsida</taxon>
        <taxon>eudicotyledons</taxon>
        <taxon>Gunneridae</taxon>
        <taxon>Pentapetalae</taxon>
        <taxon>asterids</taxon>
        <taxon>lamiids</taxon>
        <taxon>Lamiales</taxon>
        <taxon>Oleaceae</taxon>
        <taxon>Oleeae</taxon>
        <taxon>Olea</taxon>
    </lineage>
</organism>
<dbReference type="FunFam" id="3.30.70.660:FF:000019">
    <property type="entry name" value="tRNA pseudouridine synthase"/>
    <property type="match status" value="1"/>
</dbReference>
<dbReference type="GO" id="GO:0003723">
    <property type="term" value="F:RNA binding"/>
    <property type="evidence" value="ECO:0007669"/>
    <property type="project" value="InterPro"/>
</dbReference>
<dbReference type="InterPro" id="IPR020094">
    <property type="entry name" value="TruA/RsuA/RluB/E/F_N"/>
</dbReference>
<name>A0A8S0TZR7_OLEEU</name>
<dbReference type="InterPro" id="IPR020103">
    <property type="entry name" value="PsdUridine_synth_cat_dom_sf"/>
</dbReference>
<dbReference type="GO" id="GO:0031119">
    <property type="term" value="P:tRNA pseudouridine synthesis"/>
    <property type="evidence" value="ECO:0007669"/>
    <property type="project" value="TreeGrafter"/>
</dbReference>
<dbReference type="GO" id="GO:0160147">
    <property type="term" value="F:tRNA pseudouridine(38-40) synthase activity"/>
    <property type="evidence" value="ECO:0007669"/>
    <property type="project" value="UniProtKB-EC"/>
</dbReference>
<dbReference type="EC" id="5.4.99.12" evidence="4"/>
<keyword evidence="2 4" id="KW-0819">tRNA processing</keyword>